<dbReference type="PANTHER" id="PTHR24412:SF428">
    <property type="entry name" value="KELCH-LIKE PROTEIN 6"/>
    <property type="match status" value="1"/>
</dbReference>
<dbReference type="Pfam" id="PF00651">
    <property type="entry name" value="BTB"/>
    <property type="match status" value="1"/>
</dbReference>
<gene>
    <name evidence="6" type="primary">klhl6</name>
</gene>
<dbReference type="InterPro" id="IPR006652">
    <property type="entry name" value="Kelch_1"/>
</dbReference>
<dbReference type="CTD" id="89857"/>
<dbReference type="SUPFAM" id="SSF54695">
    <property type="entry name" value="POZ domain"/>
    <property type="match status" value="1"/>
</dbReference>
<dbReference type="InterPro" id="IPR000210">
    <property type="entry name" value="BTB/POZ_dom"/>
</dbReference>
<dbReference type="FunFam" id="1.25.40.420:FF:000001">
    <property type="entry name" value="Kelch-like family member 12"/>
    <property type="match status" value="1"/>
</dbReference>
<evidence type="ECO:0000313" key="5">
    <source>
        <dbReference type="Proteomes" id="UP000504632"/>
    </source>
</evidence>
<keyword evidence="1" id="KW-0880">Kelch repeat</keyword>
<evidence type="ECO:0000313" key="6">
    <source>
        <dbReference type="RefSeq" id="XP_030630434.1"/>
    </source>
</evidence>
<evidence type="ECO:0000259" key="4">
    <source>
        <dbReference type="PROSITE" id="PS50097"/>
    </source>
</evidence>
<dbReference type="Pfam" id="PF07707">
    <property type="entry name" value="BACK"/>
    <property type="match status" value="1"/>
</dbReference>
<feature type="region of interest" description="Disordered" evidence="3">
    <location>
        <begin position="1"/>
        <end position="39"/>
    </location>
</feature>
<dbReference type="GeneID" id="115812088"/>
<dbReference type="PIRSF" id="PIRSF037037">
    <property type="entry name" value="Kelch-like_protein_gigaxonin"/>
    <property type="match status" value="1"/>
</dbReference>
<evidence type="ECO:0000256" key="2">
    <source>
        <dbReference type="ARBA" id="ARBA00022737"/>
    </source>
</evidence>
<dbReference type="PANTHER" id="PTHR24412">
    <property type="entry name" value="KELCH PROTEIN"/>
    <property type="match status" value="1"/>
</dbReference>
<evidence type="ECO:0000256" key="3">
    <source>
        <dbReference type="SAM" id="MobiDB-lite"/>
    </source>
</evidence>
<keyword evidence="2" id="KW-0677">Repeat</keyword>
<feature type="domain" description="BTB" evidence="4">
    <location>
        <begin position="67"/>
        <end position="134"/>
    </location>
</feature>
<keyword evidence="5" id="KW-1185">Reference proteome</keyword>
<dbReference type="SMART" id="SM00612">
    <property type="entry name" value="Kelch"/>
    <property type="match status" value="5"/>
</dbReference>
<protein>
    <submittedName>
        <fullName evidence="6">Kelch-like protein 6</fullName>
    </submittedName>
</protein>
<dbReference type="Pfam" id="PF01344">
    <property type="entry name" value="Kelch_1"/>
    <property type="match status" value="1"/>
</dbReference>
<dbReference type="InterPro" id="IPR015915">
    <property type="entry name" value="Kelch-typ_b-propeller"/>
</dbReference>
<dbReference type="InterPro" id="IPR011705">
    <property type="entry name" value="BACK"/>
</dbReference>
<organism evidence="5 6">
    <name type="scientific">Chanos chanos</name>
    <name type="common">Milkfish</name>
    <name type="synonym">Mugil chanos</name>
    <dbReference type="NCBI Taxonomy" id="29144"/>
    <lineage>
        <taxon>Eukaryota</taxon>
        <taxon>Metazoa</taxon>
        <taxon>Chordata</taxon>
        <taxon>Craniata</taxon>
        <taxon>Vertebrata</taxon>
        <taxon>Euteleostomi</taxon>
        <taxon>Actinopterygii</taxon>
        <taxon>Neopterygii</taxon>
        <taxon>Teleostei</taxon>
        <taxon>Ostariophysi</taxon>
        <taxon>Gonorynchiformes</taxon>
        <taxon>Chanidae</taxon>
        <taxon>Chanos</taxon>
    </lineage>
</organism>
<dbReference type="SUPFAM" id="SSF117281">
    <property type="entry name" value="Kelch motif"/>
    <property type="match status" value="1"/>
</dbReference>
<dbReference type="SMART" id="SM00875">
    <property type="entry name" value="BACK"/>
    <property type="match status" value="1"/>
</dbReference>
<proteinExistence type="predicted"/>
<dbReference type="InterPro" id="IPR011333">
    <property type="entry name" value="SKP1/BTB/POZ_sf"/>
</dbReference>
<reference evidence="6" key="1">
    <citation type="submission" date="2025-08" db="UniProtKB">
        <authorList>
            <consortium name="RefSeq"/>
        </authorList>
    </citation>
    <scope>IDENTIFICATION</scope>
</reference>
<sequence>MGDSVEKTIDPPQLQPVESNLPEPSLGMLENSSQEGQEDGRVMFNDSGLSAQLHNGLHTLWLEKSLTDVTLFVEGKHFPCHRVVLAAASLYFRAMFCNDLREKHEDSVVIRGLDAETMDILLEYTYTGKAPITGHNVQKTLEAASLFQFPRMVDACANYLAEALHPDNCVGILHLADTHSLLNLKACVQNYIIQNFSQVLAHDEFLELSADMLVNLLQQDDLSVTEEEQVFETVMHWVQAREADRLPLLPHVLKHVRLPLLDPWYFVERVEGDPLIRRCPEVFPLLQEARLYHLSGYEVISERTKPRIQQFQSEVFMIIGGCTKDEKFVSEVTCLDPLRRSRLEVAKLPITEMEVESDNKKWVEFACVTFRNEVYISGGKETQHEVWKYNAPLNKWIQVEFMNTGRWRHKMAVLGGKVYVLGGFNGVNRLNSVEAYDPFHNCWSEAKPLLLSVSSFSAASYNKWIYVIGGGPNGKLATNSMQCFEPSSNTWTFKCPMPVEAKCTNAVTFKDSIYVVGGAMKAVFSYSPHHDAWTLVTQLSCERASCGIAACNNKLFITGGRDDKNEVIATVLCWDPASKKLTEECVLPRGVSHHGSVTLRKSYTHIRRITPGAATT</sequence>
<dbReference type="InParanoid" id="A0A6J2VDV8"/>
<accession>A0A6J2VDV8</accession>
<dbReference type="OrthoDB" id="19132at2759"/>
<dbReference type="Proteomes" id="UP000504632">
    <property type="component" value="Chromosome 5"/>
</dbReference>
<dbReference type="RefSeq" id="XP_030630434.1">
    <property type="nucleotide sequence ID" value="XM_030774574.1"/>
</dbReference>
<dbReference type="Pfam" id="PF24681">
    <property type="entry name" value="Kelch_KLHDC2_KLHL20_DRC7"/>
    <property type="match status" value="1"/>
</dbReference>
<dbReference type="InterPro" id="IPR017096">
    <property type="entry name" value="BTB-kelch_protein"/>
</dbReference>
<dbReference type="Gene3D" id="2.120.10.80">
    <property type="entry name" value="Kelch-type beta propeller"/>
    <property type="match status" value="2"/>
</dbReference>
<evidence type="ECO:0000256" key="1">
    <source>
        <dbReference type="ARBA" id="ARBA00022441"/>
    </source>
</evidence>
<dbReference type="FunCoup" id="A0A6J2VDV8">
    <property type="interactions" value="70"/>
</dbReference>
<dbReference type="AlphaFoldDB" id="A0A6J2VDV8"/>
<dbReference type="PROSITE" id="PS50097">
    <property type="entry name" value="BTB"/>
    <property type="match status" value="1"/>
</dbReference>
<name>A0A6J2VDV8_CHACN</name>
<dbReference type="Gene3D" id="3.30.710.10">
    <property type="entry name" value="Potassium Channel Kv1.1, Chain A"/>
    <property type="match status" value="1"/>
</dbReference>
<dbReference type="SMART" id="SM00225">
    <property type="entry name" value="BTB"/>
    <property type="match status" value="1"/>
</dbReference>
<dbReference type="Gene3D" id="1.25.40.420">
    <property type="match status" value="1"/>
</dbReference>